<sequence>MLSLAPSIEAKQITTTEVSADSVVINQQKQEHSDDYDSTNHIFKSKLPDIPISNHLPLHTYCFQKLSEISDRPCLIVASTEKHTHMQKLISNVEKLQLVYQN</sequence>
<organism evidence="1 2">
    <name type="scientific">Trifolium pratense</name>
    <name type="common">Red clover</name>
    <dbReference type="NCBI Taxonomy" id="57577"/>
    <lineage>
        <taxon>Eukaryota</taxon>
        <taxon>Viridiplantae</taxon>
        <taxon>Streptophyta</taxon>
        <taxon>Embryophyta</taxon>
        <taxon>Tracheophyta</taxon>
        <taxon>Spermatophyta</taxon>
        <taxon>Magnoliopsida</taxon>
        <taxon>eudicotyledons</taxon>
        <taxon>Gunneridae</taxon>
        <taxon>Pentapetalae</taxon>
        <taxon>rosids</taxon>
        <taxon>fabids</taxon>
        <taxon>Fabales</taxon>
        <taxon>Fabaceae</taxon>
        <taxon>Papilionoideae</taxon>
        <taxon>50 kb inversion clade</taxon>
        <taxon>NPAAA clade</taxon>
        <taxon>Hologalegina</taxon>
        <taxon>IRL clade</taxon>
        <taxon>Trifolieae</taxon>
        <taxon>Trifolium</taxon>
    </lineage>
</organism>
<accession>A0ACB0K412</accession>
<reference evidence="1" key="1">
    <citation type="submission" date="2023-10" db="EMBL/GenBank/DDBJ databases">
        <authorList>
            <person name="Rodriguez Cubillos JULIANA M."/>
            <person name="De Vega J."/>
        </authorList>
    </citation>
    <scope>NUCLEOTIDE SEQUENCE</scope>
</reference>
<evidence type="ECO:0000313" key="2">
    <source>
        <dbReference type="Proteomes" id="UP001177021"/>
    </source>
</evidence>
<dbReference type="Proteomes" id="UP001177021">
    <property type="component" value="Unassembled WGS sequence"/>
</dbReference>
<keyword evidence="2" id="KW-1185">Reference proteome</keyword>
<protein>
    <submittedName>
        <fullName evidence="1">Uncharacterized protein</fullName>
    </submittedName>
</protein>
<comment type="caution">
    <text evidence="1">The sequence shown here is derived from an EMBL/GenBank/DDBJ whole genome shotgun (WGS) entry which is preliminary data.</text>
</comment>
<dbReference type="EMBL" id="CASHSV030000109">
    <property type="protein sequence ID" value="CAJ2650864.1"/>
    <property type="molecule type" value="Genomic_DNA"/>
</dbReference>
<evidence type="ECO:0000313" key="1">
    <source>
        <dbReference type="EMBL" id="CAJ2650864.1"/>
    </source>
</evidence>
<proteinExistence type="predicted"/>
<name>A0ACB0K412_TRIPR</name>
<gene>
    <name evidence="1" type="ORF">MILVUS5_LOCUS18600</name>
</gene>